<feature type="transmembrane region" description="Helical" evidence="1">
    <location>
        <begin position="283"/>
        <end position="299"/>
    </location>
</feature>
<feature type="transmembrane region" description="Helical" evidence="1">
    <location>
        <begin position="386"/>
        <end position="405"/>
    </location>
</feature>
<feature type="transmembrane region" description="Helical" evidence="1">
    <location>
        <begin position="7"/>
        <end position="29"/>
    </location>
</feature>
<feature type="transmembrane region" description="Helical" evidence="1">
    <location>
        <begin position="446"/>
        <end position="465"/>
    </location>
</feature>
<evidence type="ECO:0000313" key="3">
    <source>
        <dbReference type="Proteomes" id="UP001596391"/>
    </source>
</evidence>
<dbReference type="RefSeq" id="WP_263369666.1">
    <property type="nucleotide sequence ID" value="NZ_JAGSYD010000001.1"/>
</dbReference>
<feature type="transmembrane region" description="Helical" evidence="1">
    <location>
        <begin position="345"/>
        <end position="366"/>
    </location>
</feature>
<feature type="transmembrane region" description="Helical" evidence="1">
    <location>
        <begin position="110"/>
        <end position="130"/>
    </location>
</feature>
<comment type="caution">
    <text evidence="2">The sequence shown here is derived from an EMBL/GenBank/DDBJ whole genome shotgun (WGS) entry which is preliminary data.</text>
</comment>
<feature type="transmembrane region" description="Helical" evidence="1">
    <location>
        <begin position="181"/>
        <end position="197"/>
    </location>
</feature>
<feature type="transmembrane region" description="Helical" evidence="1">
    <location>
        <begin position="72"/>
        <end position="98"/>
    </location>
</feature>
<keyword evidence="1" id="KW-0812">Transmembrane</keyword>
<accession>A0ABW1Z984</accession>
<sequence length="586" mass="65667">MKQRIPSLVPTLLCVLFLPLCAFFIHPWVEIGVVDDESYIRSAQLLAQTGHIVYNGWATACLGWQLYVGALFIKLFGASLTAPRIGTLIVSLATAGLMQRLLVRMGLRRWSAAAVTLTFLSSATWFAVTFTFMSDVYGMFALLGCLYCCVRALQTANDRHATWWICIAALSNGIGGSARQTAWLGVLVLVPCTLWLLRKNRSALLAGIPCMLLGIATMLWFLHWYSHQPYVIVEHLLPAVTPGMKLLAIRLVEFVIATSFETLLLAMPLLIALAPAVFRQRRAQIAAGIWLLFAAARLTQLAHHHKLFVWEIPYAYNNFFEHGFIYFSSYLGTAPLLITPVMKHLFLLFMLITQVALIATCFSKPASRDKIESASNEPPVGRRLSGYELVVLLGPCVLAYCLLLIPRYVAIAMNLDRYILVPNFVLLFAVVWIYEQRLAYRLPRTAWVTILLFAVFYVAGVRDAFTLFRAQAQILQQTQNAGVPRTAIDGGIQYNTWTQITTVGYLNEQRMQNPSNLYKPMPDVGDNDPCQTEHMELTPVVRAQYVVSFDPNACRGLAPQFAPVHFETIFAPHQRTLYIVKGPAAR</sequence>
<keyword evidence="3" id="KW-1185">Reference proteome</keyword>
<evidence type="ECO:0000256" key="1">
    <source>
        <dbReference type="SAM" id="Phobius"/>
    </source>
</evidence>
<keyword evidence="2" id="KW-0808">Transferase</keyword>
<protein>
    <submittedName>
        <fullName evidence="2">ArnT family glycosyltransferase</fullName>
        <ecNumber evidence="2">2.4.-.-</ecNumber>
    </submittedName>
</protein>
<keyword evidence="1" id="KW-1133">Transmembrane helix</keyword>
<dbReference type="GO" id="GO:0016757">
    <property type="term" value="F:glycosyltransferase activity"/>
    <property type="evidence" value="ECO:0007669"/>
    <property type="project" value="UniProtKB-KW"/>
</dbReference>
<reference evidence="3" key="1">
    <citation type="journal article" date="2019" name="Int. J. Syst. Evol. Microbiol.">
        <title>The Global Catalogue of Microorganisms (GCM) 10K type strain sequencing project: providing services to taxonomists for standard genome sequencing and annotation.</title>
        <authorList>
            <consortium name="The Broad Institute Genomics Platform"/>
            <consortium name="The Broad Institute Genome Sequencing Center for Infectious Disease"/>
            <person name="Wu L."/>
            <person name="Ma J."/>
        </authorList>
    </citation>
    <scope>NUCLEOTIDE SEQUENCE [LARGE SCALE GENOMIC DNA]</scope>
    <source>
        <strain evidence="3">CGMCC 1.16026</strain>
    </source>
</reference>
<organism evidence="2 3">
    <name type="scientific">Granulicella cerasi</name>
    <dbReference type="NCBI Taxonomy" id="741063"/>
    <lineage>
        <taxon>Bacteria</taxon>
        <taxon>Pseudomonadati</taxon>
        <taxon>Acidobacteriota</taxon>
        <taxon>Terriglobia</taxon>
        <taxon>Terriglobales</taxon>
        <taxon>Acidobacteriaceae</taxon>
        <taxon>Granulicella</taxon>
    </lineage>
</organism>
<name>A0ABW1Z984_9BACT</name>
<evidence type="ECO:0000313" key="2">
    <source>
        <dbReference type="EMBL" id="MFC6645962.1"/>
    </source>
</evidence>
<feature type="transmembrane region" description="Helical" evidence="1">
    <location>
        <begin position="246"/>
        <end position="271"/>
    </location>
</feature>
<keyword evidence="2" id="KW-0328">Glycosyltransferase</keyword>
<dbReference type="EC" id="2.4.-.-" evidence="2"/>
<gene>
    <name evidence="2" type="ORF">ACFQBQ_10300</name>
</gene>
<proteinExistence type="predicted"/>
<feature type="transmembrane region" description="Helical" evidence="1">
    <location>
        <begin position="319"/>
        <end position="338"/>
    </location>
</feature>
<feature type="transmembrane region" description="Helical" evidence="1">
    <location>
        <begin position="417"/>
        <end position="434"/>
    </location>
</feature>
<feature type="transmembrane region" description="Helical" evidence="1">
    <location>
        <begin position="204"/>
        <end position="226"/>
    </location>
</feature>
<keyword evidence="1" id="KW-0472">Membrane</keyword>
<dbReference type="Proteomes" id="UP001596391">
    <property type="component" value="Unassembled WGS sequence"/>
</dbReference>
<dbReference type="EMBL" id="JBHSWI010000001">
    <property type="protein sequence ID" value="MFC6645962.1"/>
    <property type="molecule type" value="Genomic_DNA"/>
</dbReference>